<dbReference type="Proteomes" id="UP000694904">
    <property type="component" value="Chromosome 2"/>
</dbReference>
<comment type="caution">
    <text evidence="4">Lacks conserved residue(s) required for the propagation of feature annotation.</text>
</comment>
<dbReference type="GeneID" id="108620929"/>
<feature type="binding site" evidence="4">
    <location>
        <position position="217"/>
    </location>
    <ligand>
        <name>substrate</name>
    </ligand>
</feature>
<dbReference type="PANTHER" id="PTHR42679:SF2">
    <property type="entry name" value="S-METHYL-5'-THIOADENOSINE PHOSPHORYLASE"/>
    <property type="match status" value="1"/>
</dbReference>
<dbReference type="InterPro" id="IPR000845">
    <property type="entry name" value="Nucleoside_phosphorylase_d"/>
</dbReference>
<reference evidence="8" key="3">
    <citation type="submission" date="2025-08" db="UniProtKB">
        <authorList>
            <consortium name="RefSeq"/>
        </authorList>
    </citation>
    <scope>IDENTIFICATION</scope>
    <source>
        <tissue evidence="8">Whole organism</tissue>
    </source>
</reference>
<reference evidence="7" key="1">
    <citation type="journal article" date="1997" name="Nucleic Acids Res.">
        <title>tRNAscan-SE: a program for improved detection of transfer RNA genes in genomic sequence.</title>
        <authorList>
            <person name="Lowe T.M."/>
            <person name="Eddy S.R."/>
        </authorList>
    </citation>
    <scope>NUCLEOTIDE SEQUENCE [LARGE SCALE GENOMIC DNA]</scope>
</reference>
<keyword evidence="4" id="KW-0963">Cytoplasm</keyword>
<evidence type="ECO:0000313" key="7">
    <source>
        <dbReference type="Proteomes" id="UP000694904"/>
    </source>
</evidence>
<evidence type="ECO:0000256" key="1">
    <source>
        <dbReference type="ARBA" id="ARBA00022676"/>
    </source>
</evidence>
<evidence type="ECO:0000256" key="3">
    <source>
        <dbReference type="ARBA" id="ARBA00022726"/>
    </source>
</evidence>
<dbReference type="EC" id="2.4.2.1" evidence="4"/>
<comment type="function">
    <text evidence="4">Purine nucleoside phosphorylase involved in purine salvage.</text>
</comment>
<feature type="domain" description="Nucleoside phosphorylase" evidence="6">
    <location>
        <begin position="32"/>
        <end position="276"/>
    </location>
</feature>
<dbReference type="Gene3D" id="3.40.50.1580">
    <property type="entry name" value="Nucleoside phosphorylase domain"/>
    <property type="match status" value="1"/>
</dbReference>
<keyword evidence="4" id="KW-0539">Nucleus</keyword>
<dbReference type="HAMAP" id="MF_01963">
    <property type="entry name" value="MTAP"/>
    <property type="match status" value="1"/>
</dbReference>
<dbReference type="SUPFAM" id="SSF53167">
    <property type="entry name" value="Purine and uridine phosphorylases"/>
    <property type="match status" value="1"/>
</dbReference>
<keyword evidence="2 4" id="KW-0808">Transferase</keyword>
<dbReference type="RefSeq" id="XP_017873455.1">
    <property type="nucleotide sequence ID" value="XM_018017966.1"/>
</dbReference>
<proteinExistence type="inferred from homology"/>
<keyword evidence="7" id="KW-1185">Reference proteome</keyword>
<dbReference type="InterPro" id="IPR035994">
    <property type="entry name" value="Nucleoside_phosphorylase_sf"/>
</dbReference>
<evidence type="ECO:0000313" key="8">
    <source>
        <dbReference type="RefSeq" id="XP_017873455.1"/>
    </source>
</evidence>
<feature type="site" description="Important for substrate specificity" evidence="4">
    <location>
        <position position="199"/>
    </location>
</feature>
<evidence type="ECO:0000256" key="4">
    <source>
        <dbReference type="HAMAP-Rule" id="MF_03155"/>
    </source>
</evidence>
<feature type="binding site" evidence="4">
    <location>
        <position position="39"/>
    </location>
    <ligand>
        <name>phosphate</name>
        <dbReference type="ChEBI" id="CHEBI:43474"/>
    </ligand>
</feature>
<dbReference type="Pfam" id="PF01048">
    <property type="entry name" value="PNP_UDP_1"/>
    <property type="match status" value="1"/>
</dbReference>
<evidence type="ECO:0000259" key="6">
    <source>
        <dbReference type="Pfam" id="PF01048"/>
    </source>
</evidence>
<comment type="similarity">
    <text evidence="4">Belongs to the PNP/MTAP phosphorylase family. MTAP subfamily.</text>
</comment>
<comment type="pathway">
    <text evidence="4">Purine metabolism; purine nucleoside salvage.</text>
</comment>
<feature type="binding site" evidence="4">
    <location>
        <position position="218"/>
    </location>
    <ligand>
        <name>phosphate</name>
        <dbReference type="ChEBI" id="CHEBI:43474"/>
    </ligand>
</feature>
<feature type="binding site" evidence="4">
    <location>
        <begin position="81"/>
        <end position="82"/>
    </location>
    <ligand>
        <name>phosphate</name>
        <dbReference type="ChEBI" id="CHEBI:43474"/>
    </ligand>
</feature>
<name>A0ABM1Q1W9_DROAR</name>
<protein>
    <recommendedName>
        <fullName evidence="4">Purine nucleoside phosphorylase</fullName>
        <shortName evidence="4">PNP</shortName>
        <ecNumber evidence="4">2.4.2.1</ecNumber>
    </recommendedName>
</protein>
<keyword evidence="3 4" id="KW-0660">Purine salvage</keyword>
<feature type="site" description="Important for substrate specificity" evidence="4">
    <location>
        <position position="254"/>
    </location>
</feature>
<reference evidence="7" key="2">
    <citation type="journal article" date="2016" name="G3 (Bethesda)">
        <title>Genome Evolution in Three Species of Cactophilic Drosophila.</title>
        <authorList>
            <person name="Sanchez-Flores A."/>
            <person name="Penazola F."/>
            <person name="Carpinteyro-Ponce J."/>
            <person name="Nazario-Yepiz N."/>
            <person name="Abreu-Goodger C."/>
            <person name="Machado C.A."/>
            <person name="Markow T.A."/>
        </authorList>
    </citation>
    <scope>NUCLEOTIDE SEQUENCE [LARGE SCALE GENOMIC DNA]</scope>
</reference>
<evidence type="ECO:0000256" key="2">
    <source>
        <dbReference type="ARBA" id="ARBA00022679"/>
    </source>
</evidence>
<comment type="subunit">
    <text evidence="4">Homotrimer.</text>
</comment>
<dbReference type="PANTHER" id="PTHR42679">
    <property type="entry name" value="S-METHYL-5'-THIOADENOSINE PHOSPHORYLASE"/>
    <property type="match status" value="1"/>
</dbReference>
<gene>
    <name evidence="8" type="primary">LOC108620929</name>
</gene>
<dbReference type="CDD" id="cd09010">
    <property type="entry name" value="MTAP_SsMTAPII_like_MTIP"/>
    <property type="match status" value="1"/>
</dbReference>
<organism evidence="7 8">
    <name type="scientific">Drosophila arizonae</name>
    <name type="common">Fruit fly</name>
    <dbReference type="NCBI Taxonomy" id="7263"/>
    <lineage>
        <taxon>Eukaryota</taxon>
        <taxon>Metazoa</taxon>
        <taxon>Ecdysozoa</taxon>
        <taxon>Arthropoda</taxon>
        <taxon>Hexapoda</taxon>
        <taxon>Insecta</taxon>
        <taxon>Pterygota</taxon>
        <taxon>Neoptera</taxon>
        <taxon>Endopterygota</taxon>
        <taxon>Diptera</taxon>
        <taxon>Brachycera</taxon>
        <taxon>Muscomorpha</taxon>
        <taxon>Ephydroidea</taxon>
        <taxon>Drosophilidae</taxon>
        <taxon>Drosophila</taxon>
    </lineage>
</organism>
<keyword evidence="1 4" id="KW-0328">Glycosyltransferase</keyword>
<evidence type="ECO:0000256" key="5">
    <source>
        <dbReference type="SAM" id="MobiDB-lite"/>
    </source>
</evidence>
<feature type="region of interest" description="Disordered" evidence="5">
    <location>
        <begin position="1"/>
        <end position="23"/>
    </location>
</feature>
<dbReference type="InterPro" id="IPR010044">
    <property type="entry name" value="MTAP"/>
</dbReference>
<comment type="subcellular location">
    <subcellularLocation>
        <location evidence="4">Cytoplasm</location>
    </subcellularLocation>
    <subcellularLocation>
        <location evidence="4">Nucleus</location>
    </subcellularLocation>
</comment>
<comment type="catalytic activity">
    <reaction evidence="4">
        <text>a purine D-ribonucleoside + phosphate = a purine nucleobase + alpha-D-ribose 1-phosphate</text>
        <dbReference type="Rhea" id="RHEA:19805"/>
        <dbReference type="ChEBI" id="CHEBI:26386"/>
        <dbReference type="ChEBI" id="CHEBI:43474"/>
        <dbReference type="ChEBI" id="CHEBI:57720"/>
        <dbReference type="ChEBI" id="CHEBI:142355"/>
        <dbReference type="EC" id="2.4.2.1"/>
    </reaction>
</comment>
<sequence>MEEGGEKVKSKEGKKAEKPATELPAAEKEEIKIGIIGESGLDTPIVLKDRQECAVCTPFGKPSDIIIEGKIENCNCALLSRNGRLHDIMPTNINYRANIWAMRKLGCTHILVTHTVSSLREHIQCGDIVVPHDFIDSTTKRSQTFYDGAVGSPFGVCHLPMFPAFCERTRLHIINAASGLRYPVHSKGTVLTLEGPRYSTVTENNLYRNMGADILSMTLCPEAALAKEAGILYASLSFVTNKECWCTNQPIATTHEIIYTYKKHVDKVQRVLIRAIESIAKEDWTEDILKAKILVCSNFSNRNELF</sequence>
<comment type="miscellaneous">
    <text evidence="4">Although this enzyme belongs to the family of MTA phosphorylases based on sequence homology, it lacks several conserved amino acids in the substrate binding pocket that confer specificity towards MTA.</text>
</comment>
<accession>A0ABM1Q1W9</accession>